<accession>A0A9W4GFJ1</accession>
<sequence length="264" mass="30734">MDRCEQNLSLVNTTMTRTEELCINRQLILTMLSPSCRPLETSSTVREFVAGIRDAIIGHRNLYESGMILDDFMAENIILSKPDERGVSKGFLVDLDMASLRRNHDDWDCPKAMSGIKKYMALELLEAIDEKEYTLKQTYRHDLESFFYVLIAGCMSYCRKEAPKHLQYWHSDNTRFCFTSKQSDIILHFQKKILNYFTPVFECVQELALSLRQILFDDKSVGYGTPENPNVLYDPIIRAFDDTIRKLEADVRERNKDDCIRIEA</sequence>
<gene>
    <name evidence="2" type="ORF">BGTH12_LOCUS4211</name>
</gene>
<dbReference type="AlphaFoldDB" id="A0A9W4GFJ1"/>
<reference evidence="2" key="1">
    <citation type="submission" date="2020-10" db="EMBL/GenBank/DDBJ databases">
        <authorList>
            <person name="Muller C M."/>
        </authorList>
    </citation>
    <scope>NUCLEOTIDE SEQUENCE</scope>
    <source>
        <strain evidence="2">THUN-12</strain>
    </source>
</reference>
<dbReference type="Pfam" id="PF17667">
    <property type="entry name" value="Pkinase_fungal"/>
    <property type="match status" value="1"/>
</dbReference>
<proteinExistence type="predicted"/>
<dbReference type="PANTHER" id="PTHR38248:SF2">
    <property type="entry name" value="FUNK1 11"/>
    <property type="match status" value="1"/>
</dbReference>
<comment type="caution">
    <text evidence="2">The sequence shown here is derived from an EMBL/GenBank/DDBJ whole genome shotgun (WGS) entry which is preliminary data.</text>
</comment>
<dbReference type="PANTHER" id="PTHR38248">
    <property type="entry name" value="FUNK1 6"/>
    <property type="match status" value="1"/>
</dbReference>
<evidence type="ECO:0000313" key="2">
    <source>
        <dbReference type="EMBL" id="CAD6502853.1"/>
    </source>
</evidence>
<feature type="domain" description="Fungal-type protein kinase" evidence="1">
    <location>
        <begin position="17"/>
        <end position="154"/>
    </location>
</feature>
<protein>
    <submittedName>
        <fullName evidence="2">BgTH12-05442</fullName>
    </submittedName>
</protein>
<dbReference type="InterPro" id="IPR040976">
    <property type="entry name" value="Pkinase_fungal"/>
</dbReference>
<dbReference type="Proteomes" id="UP000683417">
    <property type="component" value="Unassembled WGS sequence"/>
</dbReference>
<evidence type="ECO:0000259" key="1">
    <source>
        <dbReference type="Pfam" id="PF17667"/>
    </source>
</evidence>
<name>A0A9W4GFJ1_BLUGR</name>
<organism evidence="2 3">
    <name type="scientific">Blumeria graminis f. sp. triticale</name>
    <dbReference type="NCBI Taxonomy" id="1689686"/>
    <lineage>
        <taxon>Eukaryota</taxon>
        <taxon>Fungi</taxon>
        <taxon>Dikarya</taxon>
        <taxon>Ascomycota</taxon>
        <taxon>Pezizomycotina</taxon>
        <taxon>Leotiomycetes</taxon>
        <taxon>Erysiphales</taxon>
        <taxon>Erysiphaceae</taxon>
        <taxon>Blumeria</taxon>
    </lineage>
</organism>
<dbReference type="EMBL" id="CAJHIT010000006">
    <property type="protein sequence ID" value="CAD6502853.1"/>
    <property type="molecule type" value="Genomic_DNA"/>
</dbReference>
<evidence type="ECO:0000313" key="3">
    <source>
        <dbReference type="Proteomes" id="UP000683417"/>
    </source>
</evidence>